<dbReference type="Gene3D" id="3.40.50.300">
    <property type="entry name" value="P-loop containing nucleotide triphosphate hydrolases"/>
    <property type="match status" value="1"/>
</dbReference>
<accession>A0ABQ1ZI93</accession>
<dbReference type="RefSeq" id="WP_188594288.1">
    <property type="nucleotide sequence ID" value="NZ_BMFU01000011.1"/>
</dbReference>
<dbReference type="Pfam" id="PF13558">
    <property type="entry name" value="SbcC_Walker_B"/>
    <property type="match status" value="1"/>
</dbReference>
<gene>
    <name evidence="3" type="ORF">GCM10008014_49650</name>
</gene>
<evidence type="ECO:0000313" key="4">
    <source>
        <dbReference type="Proteomes" id="UP000652153"/>
    </source>
</evidence>
<dbReference type="Proteomes" id="UP000652153">
    <property type="component" value="Unassembled WGS sequence"/>
</dbReference>
<evidence type="ECO:0000313" key="3">
    <source>
        <dbReference type="EMBL" id="GGH67818.1"/>
    </source>
</evidence>
<feature type="coiled-coil region" evidence="1">
    <location>
        <begin position="455"/>
        <end position="485"/>
    </location>
</feature>
<organism evidence="3 4">
    <name type="scientific">Paenibacillus silvae</name>
    <dbReference type="NCBI Taxonomy" id="1325358"/>
    <lineage>
        <taxon>Bacteria</taxon>
        <taxon>Bacillati</taxon>
        <taxon>Bacillota</taxon>
        <taxon>Bacilli</taxon>
        <taxon>Bacillales</taxon>
        <taxon>Paenibacillaceae</taxon>
        <taxon>Paenibacillus</taxon>
    </lineage>
</organism>
<keyword evidence="4" id="KW-1185">Reference proteome</keyword>
<dbReference type="InterPro" id="IPR027417">
    <property type="entry name" value="P-loop_NTPase"/>
</dbReference>
<feature type="compositionally biased region" description="Polar residues" evidence="2">
    <location>
        <begin position="1130"/>
        <end position="1158"/>
    </location>
</feature>
<dbReference type="PANTHER" id="PTHR32182">
    <property type="entry name" value="DNA REPLICATION AND REPAIR PROTEIN RECF"/>
    <property type="match status" value="1"/>
</dbReference>
<keyword evidence="1" id="KW-0175">Coiled coil</keyword>
<comment type="caution">
    <text evidence="3">The sequence shown here is derived from an EMBL/GenBank/DDBJ whole genome shotgun (WGS) entry which is preliminary data.</text>
</comment>
<feature type="coiled-coil region" evidence="1">
    <location>
        <begin position="342"/>
        <end position="369"/>
    </location>
</feature>
<evidence type="ECO:0000256" key="2">
    <source>
        <dbReference type="SAM" id="MobiDB-lite"/>
    </source>
</evidence>
<proteinExistence type="predicted"/>
<name>A0ABQ1ZI93_9BACL</name>
<dbReference type="SUPFAM" id="SSF52540">
    <property type="entry name" value="P-loop containing nucleoside triphosphate hydrolases"/>
    <property type="match status" value="1"/>
</dbReference>
<evidence type="ECO:0000256" key="1">
    <source>
        <dbReference type="SAM" id="Coils"/>
    </source>
</evidence>
<reference evidence="4" key="1">
    <citation type="journal article" date="2019" name="Int. J. Syst. Evol. Microbiol.">
        <title>The Global Catalogue of Microorganisms (GCM) 10K type strain sequencing project: providing services to taxonomists for standard genome sequencing and annotation.</title>
        <authorList>
            <consortium name="The Broad Institute Genomics Platform"/>
            <consortium name="The Broad Institute Genome Sequencing Center for Infectious Disease"/>
            <person name="Wu L."/>
            <person name="Ma J."/>
        </authorList>
    </citation>
    <scope>NUCLEOTIDE SEQUENCE [LARGE SCALE GENOMIC DNA]</scope>
    <source>
        <strain evidence="4">CGMCC 1.12770</strain>
    </source>
</reference>
<dbReference type="Pfam" id="PF13555">
    <property type="entry name" value="AAA_29"/>
    <property type="match status" value="1"/>
</dbReference>
<dbReference type="PANTHER" id="PTHR32182:SF0">
    <property type="entry name" value="DNA REPLICATION AND REPAIR PROTEIN RECF"/>
    <property type="match status" value="1"/>
</dbReference>
<sequence>MKWMTRLRLINWHYFKDVTMEFGRQTLITGQNAAGKSTIIDALQVLFVVDQRLIRFNAAAHDEAKRSFENYLMGKIGSDERSYVRDGDFTTYIIAEFRDEDKKESFVIGAAIDVYRDRSYEEEYFILDACKLDQLDFINQQGQLLNREAFKRRYGDGVGTGLGEGDLQLGVRQGSKRRALFERNKSNYQKALLARLGQLQDRFFHIFTKALSFKPIRNIRTFVYDYILDKRELQLDLMKQNFEIHERYRQELELLQKRKLQLQGIRDSYQEYARLKETIKEQDYVIRKIKVLYETENLEQQERLKHQAEGNLGRLLESVGLAEVKLNEAREQSQLAYQRWQNHADEKRKQELEREIRELETKRVDMENLLSIYCAKLDRERQLLGNFSTWTDGEYWSWEIGEQERIGQYTEHLAGLLAIVDKGNAQELDDEIWESRLDEIGEARSGWYDRLLLGEARLLETLNAAEEQATELENIIRDLEQKRRSYSEPVRQLKALLEEQLRGRSAVWIFCEEAELVDEGWRDALEGYLNTQRFDLLVEPECFAEALGIYEREKWTRKLEGVGLVDTEKERKYLGTAEEGSLAYELIAEHPVVRARVEHLLGRVMKAKDEQELRRHRTAVTRSCMVYNNLVARQIPKKYYEIPYIGTKAIAHQLEIRKLELQEVRETVLRLRELATGFREWMDRLRDKDAVYNSLSSHLTLPRELEACRYRQEQVQLEWEGLNLAETERLKAEYEHWREVEKQWTEKWGEFLEDKGTVEAECKQLAGILFVQQNKVRDAEEILEQWMGEHGAESEQRAKQRYEEAERSTTVSTFQKLQNWERSSKGIQTKRDDQFNDVAKLRQKYNVDHAFSGDANDSENDAYDRLLDTIEHLNIPQYQEKVAEALAESEEEFKSHFVFKLREAIEMARREFQQLNFALRNFPFSDDKYHFEVSPSERYKKFYEAVMDPLLMEKGSLFDLPENDRTAVLHELFEMLVRGEAGQMEEYADYRQYLDFDIMVSSSSGGRYRFSQVLKEKSGGETQTPFYIAILASFHHLYSNKSSRLVVFDEAFNKMDEQRIQSSLRLIKQMGLQLVAAVPDEKMQHMAPEVTTTLFVSKHDYQCFVDMIDRWAPDEAETSPAFHNIETIEKSVNPTEEQISDTDSLSSKLGESTESPTFDSERHGRQGTLF</sequence>
<dbReference type="Gene3D" id="3.40.1140.10">
    <property type="match status" value="1"/>
</dbReference>
<dbReference type="EMBL" id="BMFU01000011">
    <property type="protein sequence ID" value="GGH67818.1"/>
    <property type="molecule type" value="Genomic_DNA"/>
</dbReference>
<protein>
    <submittedName>
        <fullName evidence="3">ATPase</fullName>
    </submittedName>
</protein>
<feature type="region of interest" description="Disordered" evidence="2">
    <location>
        <begin position="1129"/>
        <end position="1170"/>
    </location>
</feature>